<dbReference type="InterPro" id="IPR052575">
    <property type="entry name" value="SSU_processome_comp_20"/>
</dbReference>
<dbReference type="PANTHER" id="PTHR17695:SF11">
    <property type="entry name" value="SMALL SUBUNIT PROCESSOME COMPONENT 20 HOMOLOG"/>
    <property type="match status" value="1"/>
</dbReference>
<accession>A0ABN9LF14</accession>
<name>A0ABN9LF14_9NEOB</name>
<comment type="caution">
    <text evidence="1">The sequence shown here is derived from an EMBL/GenBank/DDBJ whole genome shotgun (WGS) entry which is preliminary data.</text>
</comment>
<dbReference type="PANTHER" id="PTHR17695">
    <property type="entry name" value="SMALL SUBUNIT PROCESSOME COMPONENT 20 HOMOLOG"/>
    <property type="match status" value="1"/>
</dbReference>
<evidence type="ECO:0000313" key="1">
    <source>
        <dbReference type="EMBL" id="CAJ0938484.1"/>
    </source>
</evidence>
<evidence type="ECO:0000313" key="2">
    <source>
        <dbReference type="Proteomes" id="UP001176940"/>
    </source>
</evidence>
<proteinExistence type="predicted"/>
<reference evidence="1" key="1">
    <citation type="submission" date="2023-07" db="EMBL/GenBank/DDBJ databases">
        <authorList>
            <person name="Stuckert A."/>
        </authorList>
    </citation>
    <scope>NUCLEOTIDE SEQUENCE</scope>
</reference>
<organism evidence="1 2">
    <name type="scientific">Ranitomeya imitator</name>
    <name type="common">mimic poison frog</name>
    <dbReference type="NCBI Taxonomy" id="111125"/>
    <lineage>
        <taxon>Eukaryota</taxon>
        <taxon>Metazoa</taxon>
        <taxon>Chordata</taxon>
        <taxon>Craniata</taxon>
        <taxon>Vertebrata</taxon>
        <taxon>Euteleostomi</taxon>
        <taxon>Amphibia</taxon>
        <taxon>Batrachia</taxon>
        <taxon>Anura</taxon>
        <taxon>Neobatrachia</taxon>
        <taxon>Hyloidea</taxon>
        <taxon>Dendrobatidae</taxon>
        <taxon>Dendrobatinae</taxon>
        <taxon>Ranitomeya</taxon>
    </lineage>
</organism>
<keyword evidence="2" id="KW-1185">Reference proteome</keyword>
<gene>
    <name evidence="1" type="ORF">RIMI_LOCUS7550056</name>
</gene>
<dbReference type="EMBL" id="CAUEEQ010014386">
    <property type="protein sequence ID" value="CAJ0938484.1"/>
    <property type="molecule type" value="Genomic_DNA"/>
</dbReference>
<sequence>MLLATLRSQDCIAVSRNRNAWTSHRSVARSGKGLGWILGADGRLVVQLARDLQADFYPHFQDFFKAISSLLDTKDTEQIEWTFTSLSYLYKYLWRMMVKDMPVIYRYLPKTIASFGSVIF</sequence>
<protein>
    <submittedName>
        <fullName evidence="1">Uncharacterized protein</fullName>
    </submittedName>
</protein>
<dbReference type="Proteomes" id="UP001176940">
    <property type="component" value="Unassembled WGS sequence"/>
</dbReference>